<name>G4TPK9_SERID</name>
<dbReference type="CDD" id="cd12148">
    <property type="entry name" value="fungal_TF_MHR"/>
    <property type="match status" value="1"/>
</dbReference>
<dbReference type="PANTHER" id="PTHR31845:SF17">
    <property type="entry name" value="ZN(II)2CYS6 TRANSCRIPTION FACTOR (EUROFUNG)"/>
    <property type="match status" value="1"/>
</dbReference>
<evidence type="ECO:0000313" key="9">
    <source>
        <dbReference type="Proteomes" id="UP000007148"/>
    </source>
</evidence>
<evidence type="ECO:0000256" key="2">
    <source>
        <dbReference type="ARBA" id="ARBA00023015"/>
    </source>
</evidence>
<protein>
    <recommendedName>
        <fullName evidence="7">Xylanolytic transcriptional activator regulatory domain-containing protein</fullName>
    </recommendedName>
</protein>
<comment type="caution">
    <text evidence="8">The sequence shown here is derived from an EMBL/GenBank/DDBJ whole genome shotgun (WGS) entry which is preliminary data.</text>
</comment>
<dbReference type="InterPro" id="IPR007219">
    <property type="entry name" value="XnlR_reg_dom"/>
</dbReference>
<feature type="compositionally biased region" description="Polar residues" evidence="6">
    <location>
        <begin position="202"/>
        <end position="217"/>
    </location>
</feature>
<evidence type="ECO:0000256" key="4">
    <source>
        <dbReference type="ARBA" id="ARBA00023163"/>
    </source>
</evidence>
<comment type="subcellular location">
    <subcellularLocation>
        <location evidence="1">Nucleus</location>
    </subcellularLocation>
</comment>
<dbReference type="HOGENOM" id="CLU_338339_0_0_1"/>
<sequence>MTAGFVHVNCIERPTNEFHIPTVTAGGLKKPEAGESPRDAPTSLWASVWMDKIPADSGNLDSAIKSGAIWLRGQQRAFLSPLPFWTRPLSPLSLPFLRCTRSVRDWWCSKMMNMHKRLLPAGTPPPQRPAPPTTTTRQVLRVPRACTSCRRQKPKRRLTEVENEIATVKTNQATIQSTLNEILNELRRSNNRYMDSPLDTRPSISNGPPMANGQSDRSSSTSSTSAPGSHRVDTNNLPSLTSIINRAGYSSSAPQLTKRGSESAQHVTFAVSPRPIHHSSKPSGSMTPHRDSGVSSPANSDVDIPAHALLAPIEVINDLAASPVDQGRPMRKRKRTESFGVDDYEPDTSKGVGMAGFSSTYGMDVIDKGLISDSEARELYSLYFTGCYRILAMFDPKLDTYESLRRRSPFCFCCLLMVGAKVRDGGRQPSPIQLTLEKEASDTAKDTLFRPVKRIEVVQGMLLIAAWSYSTGGTGWIAAGHALRCAVDLGLDKALQRLSMRMKQGQSGEGEVDQNLVRACRTWCALFVFEYQLAFGMRRPAMMGDDAKEHIDLARDTLLKHPLSISTDVRLVSTCQLLCIQYRIHQRLGFGRDDRFSDQYTIEVLREARTQIDAWQTEWDAVMSVNHDPNDFFRSSAAIQRAYAHLFHNSLAMQHIRTKAQAKAISPEIKSIAFEAVEAAKEALDIVLNNKEYREGLRFAISYTHTCAAFAGGFLLRMARLFPHDFDINQTCTMVESVARVLSEVPAKRFSEALYNMLDSLRQRKRANSQLFDNVTGYPIAEIPVHQPQTMLTGFAAEGVYDALHDVPQIPDPLFPSWLTDLQFEGIDFLGTEFPPNPHFG</sequence>
<evidence type="ECO:0000256" key="3">
    <source>
        <dbReference type="ARBA" id="ARBA00023125"/>
    </source>
</evidence>
<evidence type="ECO:0000256" key="5">
    <source>
        <dbReference type="ARBA" id="ARBA00023242"/>
    </source>
</evidence>
<proteinExistence type="predicted"/>
<keyword evidence="9" id="KW-1185">Reference proteome</keyword>
<reference evidence="8 9" key="1">
    <citation type="journal article" date="2011" name="PLoS Pathog.">
        <title>Endophytic Life Strategies Decoded by Genome and Transcriptome Analyses of the Mutualistic Root Symbiont Piriformospora indica.</title>
        <authorList>
            <person name="Zuccaro A."/>
            <person name="Lahrmann U."/>
            <person name="Guldener U."/>
            <person name="Langen G."/>
            <person name="Pfiffi S."/>
            <person name="Biedenkopf D."/>
            <person name="Wong P."/>
            <person name="Samans B."/>
            <person name="Grimm C."/>
            <person name="Basiewicz M."/>
            <person name="Murat C."/>
            <person name="Martin F."/>
            <person name="Kogel K.H."/>
        </authorList>
    </citation>
    <scope>NUCLEOTIDE SEQUENCE [LARGE SCALE GENOMIC DNA]</scope>
    <source>
        <strain evidence="8 9">DSM 11827</strain>
    </source>
</reference>
<dbReference type="GO" id="GO:0000981">
    <property type="term" value="F:DNA-binding transcription factor activity, RNA polymerase II-specific"/>
    <property type="evidence" value="ECO:0007669"/>
    <property type="project" value="TreeGrafter"/>
</dbReference>
<feature type="region of interest" description="Disordered" evidence="6">
    <location>
        <begin position="271"/>
        <end position="300"/>
    </location>
</feature>
<feature type="compositionally biased region" description="Pro residues" evidence="6">
    <location>
        <begin position="122"/>
        <end position="132"/>
    </location>
</feature>
<dbReference type="EMBL" id="CAFZ01000212">
    <property type="protein sequence ID" value="CCA73254.1"/>
    <property type="molecule type" value="Genomic_DNA"/>
</dbReference>
<dbReference type="InParanoid" id="G4TPK9"/>
<keyword evidence="2" id="KW-0805">Transcription regulation</keyword>
<feature type="region of interest" description="Disordered" evidence="6">
    <location>
        <begin position="324"/>
        <end position="345"/>
    </location>
</feature>
<keyword evidence="4" id="KW-0804">Transcription</keyword>
<dbReference type="eggNOG" id="ENOG502RPVK">
    <property type="taxonomic scope" value="Eukaryota"/>
</dbReference>
<dbReference type="OMA" id="INTHAHH"/>
<dbReference type="STRING" id="1109443.G4TPK9"/>
<dbReference type="GO" id="GO:0006351">
    <property type="term" value="P:DNA-templated transcription"/>
    <property type="evidence" value="ECO:0007669"/>
    <property type="project" value="InterPro"/>
</dbReference>
<accession>G4TPK9</accession>
<dbReference type="AlphaFoldDB" id="G4TPK9"/>
<keyword evidence="3" id="KW-0238">DNA-binding</keyword>
<evidence type="ECO:0000256" key="1">
    <source>
        <dbReference type="ARBA" id="ARBA00004123"/>
    </source>
</evidence>
<feature type="region of interest" description="Disordered" evidence="6">
    <location>
        <begin position="192"/>
        <end position="238"/>
    </location>
</feature>
<keyword evidence="5" id="KW-0539">Nucleus</keyword>
<dbReference type="SMART" id="SM00906">
    <property type="entry name" value="Fungal_trans"/>
    <property type="match status" value="1"/>
</dbReference>
<evidence type="ECO:0000313" key="8">
    <source>
        <dbReference type="EMBL" id="CCA73254.1"/>
    </source>
</evidence>
<dbReference type="GO" id="GO:0000976">
    <property type="term" value="F:transcription cis-regulatory region binding"/>
    <property type="evidence" value="ECO:0007669"/>
    <property type="project" value="TreeGrafter"/>
</dbReference>
<dbReference type="InterPro" id="IPR051089">
    <property type="entry name" value="prtT"/>
</dbReference>
<dbReference type="GO" id="GO:0005634">
    <property type="term" value="C:nucleus"/>
    <property type="evidence" value="ECO:0007669"/>
    <property type="project" value="UniProtKB-SubCell"/>
</dbReference>
<dbReference type="GO" id="GO:0008270">
    <property type="term" value="F:zinc ion binding"/>
    <property type="evidence" value="ECO:0007669"/>
    <property type="project" value="InterPro"/>
</dbReference>
<dbReference type="OrthoDB" id="4454541at2759"/>
<evidence type="ECO:0000256" key="6">
    <source>
        <dbReference type="SAM" id="MobiDB-lite"/>
    </source>
</evidence>
<feature type="domain" description="Xylanolytic transcriptional activator regulatory" evidence="7">
    <location>
        <begin position="475"/>
        <end position="557"/>
    </location>
</feature>
<dbReference type="Proteomes" id="UP000007148">
    <property type="component" value="Unassembled WGS sequence"/>
</dbReference>
<dbReference type="PANTHER" id="PTHR31845">
    <property type="entry name" value="FINGER DOMAIN PROTEIN, PUTATIVE-RELATED"/>
    <property type="match status" value="1"/>
</dbReference>
<evidence type="ECO:0000259" key="7">
    <source>
        <dbReference type="SMART" id="SM00906"/>
    </source>
</evidence>
<feature type="region of interest" description="Disordered" evidence="6">
    <location>
        <begin position="119"/>
        <end position="138"/>
    </location>
</feature>
<gene>
    <name evidence="8" type="ORF">PIIN_07209</name>
</gene>
<organism evidence="8 9">
    <name type="scientific">Serendipita indica (strain DSM 11827)</name>
    <name type="common">Root endophyte fungus</name>
    <name type="synonym">Piriformospora indica</name>
    <dbReference type="NCBI Taxonomy" id="1109443"/>
    <lineage>
        <taxon>Eukaryota</taxon>
        <taxon>Fungi</taxon>
        <taxon>Dikarya</taxon>
        <taxon>Basidiomycota</taxon>
        <taxon>Agaricomycotina</taxon>
        <taxon>Agaricomycetes</taxon>
        <taxon>Sebacinales</taxon>
        <taxon>Serendipitaceae</taxon>
        <taxon>Serendipita</taxon>
    </lineage>
</organism>